<dbReference type="InterPro" id="IPR008756">
    <property type="entry name" value="Peptidase_M56"/>
</dbReference>
<evidence type="ECO:0000313" key="4">
    <source>
        <dbReference type="EMBL" id="TBO40219.1"/>
    </source>
</evidence>
<dbReference type="EMBL" id="SIXF01000026">
    <property type="protein sequence ID" value="TBO40219.1"/>
    <property type="molecule type" value="Genomic_DNA"/>
</dbReference>
<feature type="region of interest" description="Disordered" evidence="1">
    <location>
        <begin position="296"/>
        <end position="318"/>
    </location>
</feature>
<feature type="region of interest" description="Disordered" evidence="1">
    <location>
        <begin position="367"/>
        <end position="412"/>
    </location>
</feature>
<dbReference type="PANTHER" id="PTHR34978:SF3">
    <property type="entry name" value="SLR0241 PROTEIN"/>
    <property type="match status" value="1"/>
</dbReference>
<protein>
    <submittedName>
        <fullName evidence="4">M56 family metallopeptidase</fullName>
    </submittedName>
</protein>
<gene>
    <name evidence="4" type="ORF">EYS08_19915</name>
</gene>
<feature type="compositionally biased region" description="Basic and acidic residues" evidence="1">
    <location>
        <begin position="298"/>
        <end position="307"/>
    </location>
</feature>
<evidence type="ECO:0000259" key="3">
    <source>
        <dbReference type="Pfam" id="PF05569"/>
    </source>
</evidence>
<feature type="transmembrane region" description="Helical" evidence="2">
    <location>
        <begin position="36"/>
        <end position="56"/>
    </location>
</feature>
<proteinExistence type="predicted"/>
<evidence type="ECO:0000313" key="5">
    <source>
        <dbReference type="Proteomes" id="UP000291819"/>
    </source>
</evidence>
<sequence length="477" mass="54845">MSWLYYLLEANLYLILFYGFYRLFLHRETFYRLNRYYLIFSSISAFVLPFFQLGFLKEEMVVDYSGYTQIEVPVSALNIVNALLLFYLTISIVLTLKVLWGLRHIAKLMRNVRKNKQNGITFIEIENSKMAFSFFNLLFIDPEMNQKATVLKHEMVHIKQRHSLDILLFEMIQISSWFNPIIYLIKNDIRLVHEYLADEATTKKDITKYDYALFLIQNSYGNQEATISNHFFNSSLLKNRISMLNQKKSAKWARLKLLFIIPLIGSMLFLSTTAFTKDYNTIQLGQKKESLTIVLQDTTKKKSDNRRLPPPPKEPYTAKAKKVTEITINEPIIKKGDKRIPPPPPVEPGSLKAKKLSVPKVDQVRFAPPIVKKGGKKLPPPVVRKDKSALPPPPPPIEPKPEKKGNDNEPTTVNLVQATETKVIKRDHTLSSDQKDIKEVAVKGYATTINAKKKGDVNTIRVTPVKEITITGYPKKQ</sequence>
<comment type="caution">
    <text evidence="4">The sequence shown here is derived from an EMBL/GenBank/DDBJ whole genome shotgun (WGS) entry which is preliminary data.</text>
</comment>
<dbReference type="Proteomes" id="UP000291819">
    <property type="component" value="Unassembled WGS sequence"/>
</dbReference>
<keyword evidence="2" id="KW-1133">Transmembrane helix</keyword>
<feature type="domain" description="Peptidase M56" evidence="3">
    <location>
        <begin position="146"/>
        <end position="244"/>
    </location>
</feature>
<feature type="transmembrane region" description="Helical" evidence="2">
    <location>
        <begin position="6"/>
        <end position="24"/>
    </location>
</feature>
<keyword evidence="2" id="KW-0812">Transmembrane</keyword>
<keyword evidence="5" id="KW-1185">Reference proteome</keyword>
<feature type="transmembrane region" description="Helical" evidence="2">
    <location>
        <begin position="257"/>
        <end position="276"/>
    </location>
</feature>
<dbReference type="OrthoDB" id="649093at2"/>
<dbReference type="AlphaFoldDB" id="A0A4Q9H8J0"/>
<reference evidence="4 5" key="1">
    <citation type="submission" date="2019-02" db="EMBL/GenBank/DDBJ databases">
        <title>Pedobacter kyonggii whole genome sequence analysis.</title>
        <authorList>
            <person name="Dahal R.H."/>
        </authorList>
    </citation>
    <scope>NUCLEOTIDE SEQUENCE [LARGE SCALE GENOMIC DNA]</scope>
    <source>
        <strain evidence="4 5">K-4-11-1</strain>
    </source>
</reference>
<name>A0A4Q9H8J0_9SPHI</name>
<dbReference type="CDD" id="cd07341">
    <property type="entry name" value="M56_BlaR1_MecR1_like"/>
    <property type="match status" value="1"/>
</dbReference>
<dbReference type="PANTHER" id="PTHR34978">
    <property type="entry name" value="POSSIBLE SENSOR-TRANSDUCER PROTEIN BLAR"/>
    <property type="match status" value="1"/>
</dbReference>
<dbReference type="Pfam" id="PF05569">
    <property type="entry name" value="Peptidase_M56"/>
    <property type="match status" value="1"/>
</dbReference>
<organism evidence="4 5">
    <name type="scientific">Pedobacter kyonggii</name>
    <dbReference type="NCBI Taxonomy" id="1926871"/>
    <lineage>
        <taxon>Bacteria</taxon>
        <taxon>Pseudomonadati</taxon>
        <taxon>Bacteroidota</taxon>
        <taxon>Sphingobacteriia</taxon>
        <taxon>Sphingobacteriales</taxon>
        <taxon>Sphingobacteriaceae</taxon>
        <taxon>Pedobacter</taxon>
    </lineage>
</organism>
<keyword evidence="2" id="KW-0472">Membrane</keyword>
<feature type="transmembrane region" description="Helical" evidence="2">
    <location>
        <begin position="76"/>
        <end position="100"/>
    </location>
</feature>
<accession>A0A4Q9H8J0</accession>
<feature type="region of interest" description="Disordered" evidence="1">
    <location>
        <begin position="332"/>
        <end position="355"/>
    </location>
</feature>
<evidence type="ECO:0000256" key="1">
    <source>
        <dbReference type="SAM" id="MobiDB-lite"/>
    </source>
</evidence>
<dbReference type="InterPro" id="IPR052173">
    <property type="entry name" value="Beta-lactam_resp_regulator"/>
</dbReference>
<evidence type="ECO:0000256" key="2">
    <source>
        <dbReference type="SAM" id="Phobius"/>
    </source>
</evidence>